<dbReference type="NCBIfam" id="NF005559">
    <property type="entry name" value="PRK07231.1"/>
    <property type="match status" value="1"/>
</dbReference>
<dbReference type="GO" id="GO:0016491">
    <property type="term" value="F:oxidoreductase activity"/>
    <property type="evidence" value="ECO:0007669"/>
    <property type="project" value="UniProtKB-KW"/>
</dbReference>
<dbReference type="PANTHER" id="PTHR24321:SF15">
    <property type="entry name" value="OXIDOREDUCTASE UCPA"/>
    <property type="match status" value="1"/>
</dbReference>
<dbReference type="Gene3D" id="3.40.50.720">
    <property type="entry name" value="NAD(P)-binding Rossmann-like Domain"/>
    <property type="match status" value="1"/>
</dbReference>
<evidence type="ECO:0000313" key="3">
    <source>
        <dbReference type="EMBL" id="TXL73286.1"/>
    </source>
</evidence>
<dbReference type="PANTHER" id="PTHR24321">
    <property type="entry name" value="DEHYDROGENASES, SHORT CHAIN"/>
    <property type="match status" value="1"/>
</dbReference>
<dbReference type="PROSITE" id="PS00061">
    <property type="entry name" value="ADH_SHORT"/>
    <property type="match status" value="1"/>
</dbReference>
<dbReference type="InterPro" id="IPR002347">
    <property type="entry name" value="SDR_fam"/>
</dbReference>
<dbReference type="Proteomes" id="UP000321638">
    <property type="component" value="Unassembled WGS sequence"/>
</dbReference>
<evidence type="ECO:0000313" key="4">
    <source>
        <dbReference type="Proteomes" id="UP000321638"/>
    </source>
</evidence>
<dbReference type="AlphaFoldDB" id="A0A5C8PHK0"/>
<dbReference type="PRINTS" id="PR00080">
    <property type="entry name" value="SDRFAMILY"/>
</dbReference>
<name>A0A5C8PHK0_9HYPH</name>
<dbReference type="Pfam" id="PF13561">
    <property type="entry name" value="adh_short_C2"/>
    <property type="match status" value="1"/>
</dbReference>
<organism evidence="3 4">
    <name type="scientific">Vineibacter terrae</name>
    <dbReference type="NCBI Taxonomy" id="2586908"/>
    <lineage>
        <taxon>Bacteria</taxon>
        <taxon>Pseudomonadati</taxon>
        <taxon>Pseudomonadota</taxon>
        <taxon>Alphaproteobacteria</taxon>
        <taxon>Hyphomicrobiales</taxon>
        <taxon>Vineibacter</taxon>
    </lineage>
</organism>
<keyword evidence="2" id="KW-0560">Oxidoreductase</keyword>
<dbReference type="EMBL" id="VDUZ01000026">
    <property type="protein sequence ID" value="TXL73286.1"/>
    <property type="molecule type" value="Genomic_DNA"/>
</dbReference>
<comment type="similarity">
    <text evidence="1">Belongs to the short-chain dehydrogenases/reductases (SDR) family.</text>
</comment>
<dbReference type="InterPro" id="IPR036291">
    <property type="entry name" value="NAD(P)-bd_dom_sf"/>
</dbReference>
<evidence type="ECO:0000256" key="2">
    <source>
        <dbReference type="ARBA" id="ARBA00023002"/>
    </source>
</evidence>
<comment type="caution">
    <text evidence="3">The sequence shown here is derived from an EMBL/GenBank/DDBJ whole genome shotgun (WGS) entry which is preliminary data.</text>
</comment>
<gene>
    <name evidence="3" type="ORF">FHP25_21615</name>
</gene>
<dbReference type="OrthoDB" id="9812986at2"/>
<dbReference type="RefSeq" id="WP_147849056.1">
    <property type="nucleotide sequence ID" value="NZ_VDUZ01000026.1"/>
</dbReference>
<reference evidence="3 4" key="1">
    <citation type="submission" date="2019-06" db="EMBL/GenBank/DDBJ databases">
        <title>New taxonomy in bacterial strain CC-CFT640, isolated from vineyard.</title>
        <authorList>
            <person name="Lin S.-Y."/>
            <person name="Tsai C.-F."/>
            <person name="Young C.-C."/>
        </authorList>
    </citation>
    <scope>NUCLEOTIDE SEQUENCE [LARGE SCALE GENOMIC DNA]</scope>
    <source>
        <strain evidence="3 4">CC-CFT640</strain>
    </source>
</reference>
<protein>
    <submittedName>
        <fullName evidence="3">SDR family oxidoreductase</fullName>
    </submittedName>
</protein>
<keyword evidence="4" id="KW-1185">Reference proteome</keyword>
<evidence type="ECO:0000256" key="1">
    <source>
        <dbReference type="ARBA" id="ARBA00006484"/>
    </source>
</evidence>
<dbReference type="FunFam" id="3.40.50.720:FF:000084">
    <property type="entry name" value="Short-chain dehydrogenase reductase"/>
    <property type="match status" value="1"/>
</dbReference>
<sequence length="254" mass="26648">MPRLDAKTLIITGGASGIGAATCRLAAAAGATVVVADLATQADHARQVVADSGRHAVFMPLDVTVEADWEQLVDDTVARFGRLDGLLNGAGIGMAQDIESCSLDDFHRVYRVNGLGVFLGCKHAVRVMRASGGGSIVNISSVLGLRGTAGTPAYAASKGAVRLLTKNVAVHCARHGYNIRCNSVHPGYIETPMIASRLTRSVDNMTGRQHLENLHPMGRLGQPEEIARLVLFLLSDESSFSTGAEFVADGGLTA</sequence>
<dbReference type="SUPFAM" id="SSF51735">
    <property type="entry name" value="NAD(P)-binding Rossmann-fold domains"/>
    <property type="match status" value="1"/>
</dbReference>
<accession>A0A5C8PHK0</accession>
<proteinExistence type="inferred from homology"/>
<dbReference type="PRINTS" id="PR00081">
    <property type="entry name" value="GDHRDH"/>
</dbReference>
<dbReference type="InterPro" id="IPR020904">
    <property type="entry name" value="Sc_DH/Rdtase_CS"/>
</dbReference>